<evidence type="ECO:0000256" key="6">
    <source>
        <dbReference type="ARBA" id="ARBA00023136"/>
    </source>
</evidence>
<sequence length="359" mass="37887">MDSLPHSLLVDVWFCILALMAACYVVSDGFDLGIGILSLLAPDRATREVMIDTILHVRDANETWLVVLGGGLFGAFPAAYAMLLPQLYVPVITMILGLIVRGAAVELRGTAPEPGPQLPGLPDTQRRARWGRTTWDGLLGAGSLVAAVSQGAILGRILTGMRPGTWHGLLVVAAMVGVTAGYALLGSTYLIGRAIGHDMASKGLASVDRRARRWTLCALLLAVSGALLLAGDLLWHRRETVQALPLLPLALGAVALALALYLAQVVASLRDVAQTGHAGARRTPFVMAVLLFLVSLAALASSVFPYIVPGHLTLAEAASEDRVLALMLAGVAVLLPIMIGYTLYRNLRSMARPSAGRVT</sequence>
<gene>
    <name evidence="8" type="ORF">FOB72_27835</name>
</gene>
<keyword evidence="4 7" id="KW-0812">Transmembrane</keyword>
<dbReference type="AlphaFoldDB" id="A0A5P2HC87"/>
<evidence type="ECO:0000256" key="3">
    <source>
        <dbReference type="ARBA" id="ARBA00022475"/>
    </source>
</evidence>
<feature type="transmembrane region" description="Helical" evidence="7">
    <location>
        <begin position="213"/>
        <end position="231"/>
    </location>
</feature>
<evidence type="ECO:0000256" key="2">
    <source>
        <dbReference type="ARBA" id="ARBA00007543"/>
    </source>
</evidence>
<dbReference type="PANTHER" id="PTHR43141">
    <property type="entry name" value="CYTOCHROME BD2 SUBUNIT II"/>
    <property type="match status" value="1"/>
</dbReference>
<dbReference type="OrthoDB" id="9776710at2"/>
<dbReference type="GO" id="GO:0016682">
    <property type="term" value="F:oxidoreductase activity, acting on diphenols and related substances as donors, oxygen as acceptor"/>
    <property type="evidence" value="ECO:0007669"/>
    <property type="project" value="TreeGrafter"/>
</dbReference>
<evidence type="ECO:0000256" key="7">
    <source>
        <dbReference type="SAM" id="Phobius"/>
    </source>
</evidence>
<dbReference type="GO" id="GO:0070069">
    <property type="term" value="C:cytochrome complex"/>
    <property type="evidence" value="ECO:0007669"/>
    <property type="project" value="TreeGrafter"/>
</dbReference>
<comment type="subcellular location">
    <subcellularLocation>
        <location evidence="1">Cell membrane</location>
        <topology evidence="1">Multi-pass membrane protein</topology>
    </subcellularLocation>
</comment>
<evidence type="ECO:0000256" key="5">
    <source>
        <dbReference type="ARBA" id="ARBA00022989"/>
    </source>
</evidence>
<feature type="transmembrane region" description="Helical" evidence="7">
    <location>
        <begin position="243"/>
        <end position="263"/>
    </location>
</feature>
<evidence type="ECO:0000256" key="4">
    <source>
        <dbReference type="ARBA" id="ARBA00022692"/>
    </source>
</evidence>
<dbReference type="InterPro" id="IPR003317">
    <property type="entry name" value="Cyt-d_oxidase_su2"/>
</dbReference>
<feature type="transmembrane region" description="Helical" evidence="7">
    <location>
        <begin position="12"/>
        <end position="42"/>
    </location>
</feature>
<feature type="transmembrane region" description="Helical" evidence="7">
    <location>
        <begin position="284"/>
        <end position="308"/>
    </location>
</feature>
<dbReference type="GO" id="GO:0019646">
    <property type="term" value="P:aerobic electron transport chain"/>
    <property type="evidence" value="ECO:0007669"/>
    <property type="project" value="TreeGrafter"/>
</dbReference>
<dbReference type="Proteomes" id="UP000322822">
    <property type="component" value="Chromosome 2"/>
</dbReference>
<keyword evidence="5 7" id="KW-1133">Transmembrane helix</keyword>
<feature type="transmembrane region" description="Helical" evidence="7">
    <location>
        <begin position="323"/>
        <end position="344"/>
    </location>
</feature>
<feature type="transmembrane region" description="Helical" evidence="7">
    <location>
        <begin position="135"/>
        <end position="154"/>
    </location>
</feature>
<organism evidence="8 9">
    <name type="scientific">Cupriavidus pauculus</name>
    <dbReference type="NCBI Taxonomy" id="82633"/>
    <lineage>
        <taxon>Bacteria</taxon>
        <taxon>Pseudomonadati</taxon>
        <taxon>Pseudomonadota</taxon>
        <taxon>Betaproteobacteria</taxon>
        <taxon>Burkholderiales</taxon>
        <taxon>Burkholderiaceae</taxon>
        <taxon>Cupriavidus</taxon>
    </lineage>
</organism>
<reference evidence="8 9" key="1">
    <citation type="submission" date="2019-09" db="EMBL/GenBank/DDBJ databases">
        <title>FDA dAtabase for Regulatory Grade micrObial Sequences (FDA-ARGOS): Supporting development and validation of Infectious Disease Dx tests.</title>
        <authorList>
            <person name="Sciortino C."/>
            <person name="Tallon L."/>
            <person name="Sadzewicz L."/>
            <person name="Vavikolanu K."/>
            <person name="Mehta A."/>
            <person name="Aluvathingal J."/>
            <person name="Nadendla S."/>
            <person name="Nandy P."/>
            <person name="Geyer C."/>
            <person name="Yan Y."/>
            <person name="Sichtig H."/>
        </authorList>
    </citation>
    <scope>NUCLEOTIDE SEQUENCE [LARGE SCALE GENOMIC DNA]</scope>
    <source>
        <strain evidence="8 9">FDAARGOS_664</strain>
    </source>
</reference>
<evidence type="ECO:0000313" key="9">
    <source>
        <dbReference type="Proteomes" id="UP000322822"/>
    </source>
</evidence>
<dbReference type="EMBL" id="CP044067">
    <property type="protein sequence ID" value="QET05781.1"/>
    <property type="molecule type" value="Genomic_DNA"/>
</dbReference>
<proteinExistence type="inferred from homology"/>
<comment type="similarity">
    <text evidence="2">Belongs to the cytochrome ubiquinol oxidase subunit 2 family.</text>
</comment>
<protein>
    <submittedName>
        <fullName evidence="8">Cytochrome d ubiquinol oxidase subunit II</fullName>
    </submittedName>
</protein>
<evidence type="ECO:0000313" key="8">
    <source>
        <dbReference type="EMBL" id="QET05781.1"/>
    </source>
</evidence>
<keyword evidence="3" id="KW-1003">Cell membrane</keyword>
<dbReference type="GO" id="GO:0005886">
    <property type="term" value="C:plasma membrane"/>
    <property type="evidence" value="ECO:0007669"/>
    <property type="project" value="UniProtKB-SubCell"/>
</dbReference>
<accession>A0A5P2HC87</accession>
<dbReference type="RefSeq" id="WP_150376274.1">
    <property type="nucleotide sequence ID" value="NZ_CP044067.1"/>
</dbReference>
<name>A0A5P2HC87_9BURK</name>
<keyword evidence="6 7" id="KW-0472">Membrane</keyword>
<evidence type="ECO:0000256" key="1">
    <source>
        <dbReference type="ARBA" id="ARBA00004651"/>
    </source>
</evidence>
<dbReference type="Pfam" id="PF02322">
    <property type="entry name" value="Cyt_bd_oxida_II"/>
    <property type="match status" value="2"/>
</dbReference>
<feature type="transmembrane region" description="Helical" evidence="7">
    <location>
        <begin position="87"/>
        <end position="104"/>
    </location>
</feature>
<dbReference type="PANTHER" id="PTHR43141:SF4">
    <property type="entry name" value="CYTOCHROME BD2 SUBUNIT II"/>
    <property type="match status" value="1"/>
</dbReference>
<dbReference type="GO" id="GO:0009055">
    <property type="term" value="F:electron transfer activity"/>
    <property type="evidence" value="ECO:0007669"/>
    <property type="project" value="TreeGrafter"/>
</dbReference>
<feature type="transmembrane region" description="Helical" evidence="7">
    <location>
        <begin position="166"/>
        <end position="192"/>
    </location>
</feature>